<dbReference type="CDD" id="cd06230">
    <property type="entry name" value="M14_ASTE_ASPA_like"/>
    <property type="match status" value="1"/>
</dbReference>
<dbReference type="RefSeq" id="WP_091074515.1">
    <property type="nucleotide sequence ID" value="NZ_LT629799.1"/>
</dbReference>
<keyword evidence="4" id="KW-0862">Zinc</keyword>
<evidence type="ECO:0000313" key="6">
    <source>
        <dbReference type="EMBL" id="SDU93923.1"/>
    </source>
</evidence>
<evidence type="ECO:0000313" key="7">
    <source>
        <dbReference type="Proteomes" id="UP000198825"/>
    </source>
</evidence>
<dbReference type="GO" id="GO:0016788">
    <property type="term" value="F:hydrolase activity, acting on ester bonds"/>
    <property type="evidence" value="ECO:0007669"/>
    <property type="project" value="InterPro"/>
</dbReference>
<dbReference type="GO" id="GO:0046872">
    <property type="term" value="F:metal ion binding"/>
    <property type="evidence" value="ECO:0007669"/>
    <property type="project" value="UniProtKB-KW"/>
</dbReference>
<evidence type="ECO:0000256" key="2">
    <source>
        <dbReference type="ARBA" id="ARBA00022723"/>
    </source>
</evidence>
<dbReference type="Proteomes" id="UP000198825">
    <property type="component" value="Chromosome I"/>
</dbReference>
<dbReference type="OrthoDB" id="9782876at2"/>
<keyword evidence="3" id="KW-0378">Hydrolase</keyword>
<organism evidence="6 7">
    <name type="scientific">Microlunatus sagamiharensis</name>
    <dbReference type="NCBI Taxonomy" id="546874"/>
    <lineage>
        <taxon>Bacteria</taxon>
        <taxon>Bacillati</taxon>
        <taxon>Actinomycetota</taxon>
        <taxon>Actinomycetes</taxon>
        <taxon>Propionibacteriales</taxon>
        <taxon>Propionibacteriaceae</taxon>
        <taxon>Microlunatus</taxon>
    </lineage>
</organism>
<protein>
    <recommendedName>
        <fullName evidence="5">Succinylglutamate desuccinylase/Aspartoacylase catalytic domain-containing protein</fullName>
    </recommendedName>
</protein>
<evidence type="ECO:0000259" key="5">
    <source>
        <dbReference type="Pfam" id="PF24827"/>
    </source>
</evidence>
<dbReference type="Pfam" id="PF24827">
    <property type="entry name" value="AstE_AspA_cat"/>
    <property type="match status" value="1"/>
</dbReference>
<evidence type="ECO:0000256" key="1">
    <source>
        <dbReference type="ARBA" id="ARBA00001947"/>
    </source>
</evidence>
<dbReference type="PANTHER" id="PTHR37326">
    <property type="entry name" value="BLL3975 PROTEIN"/>
    <property type="match status" value="1"/>
</dbReference>
<sequence length="317" mass="33213">MPFAHTIERLDVTRTSTGATAELVVHRLTGDRPGPTLVMFGGIHGDEAMGVEAVRRVLTSLEGAELSGTVVAVPVANPFSFETMTRHTVQDGLNLNRIFPGDAGGSITEQLAAALVGVLEGADHFIDFHSSGLYSTVDYAYLHENGREMAEAYGTPLLYHHDSYSGSATAWALEHGIGAMVSELGGGGQLTEQFLDRAVTGATNVLRALGMLTGEVSPATAEQVVMTALVTLRPSNGGTLLSDFGPEHLGERIPQGTVLGTVVDAGTFEVLETLRAPFDPSILVLTRESTSRVAPGDYGFMVGDGATTSTVAEELAG</sequence>
<dbReference type="InterPro" id="IPR043795">
    <property type="entry name" value="N-alpha-Ac-DABA-like"/>
</dbReference>
<evidence type="ECO:0000256" key="4">
    <source>
        <dbReference type="ARBA" id="ARBA00022833"/>
    </source>
</evidence>
<name>A0A1H2ML15_9ACTN</name>
<dbReference type="InterPro" id="IPR053138">
    <property type="entry name" value="N-alpha-Ac-DABA_deacetylase"/>
</dbReference>
<gene>
    <name evidence="6" type="ORF">SAMN04488544_2281</name>
</gene>
<comment type="cofactor">
    <cofactor evidence="1">
        <name>Zn(2+)</name>
        <dbReference type="ChEBI" id="CHEBI:29105"/>
    </cofactor>
</comment>
<dbReference type="AlphaFoldDB" id="A0A1H2ML15"/>
<dbReference type="Gene3D" id="3.40.630.10">
    <property type="entry name" value="Zn peptidases"/>
    <property type="match status" value="1"/>
</dbReference>
<evidence type="ECO:0000256" key="3">
    <source>
        <dbReference type="ARBA" id="ARBA00022801"/>
    </source>
</evidence>
<dbReference type="SUPFAM" id="SSF53187">
    <property type="entry name" value="Zn-dependent exopeptidases"/>
    <property type="match status" value="1"/>
</dbReference>
<accession>A0A1H2ML15</accession>
<feature type="domain" description="Succinylglutamate desuccinylase/Aspartoacylase catalytic" evidence="5">
    <location>
        <begin position="33"/>
        <end position="208"/>
    </location>
</feature>
<reference evidence="7" key="1">
    <citation type="submission" date="2016-10" db="EMBL/GenBank/DDBJ databases">
        <authorList>
            <person name="Varghese N."/>
            <person name="Submissions S."/>
        </authorList>
    </citation>
    <scope>NUCLEOTIDE SEQUENCE [LARGE SCALE GENOMIC DNA]</scope>
    <source>
        <strain evidence="7">DSM 21743</strain>
    </source>
</reference>
<keyword evidence="2" id="KW-0479">Metal-binding</keyword>
<dbReference type="GO" id="GO:0016811">
    <property type="term" value="F:hydrolase activity, acting on carbon-nitrogen (but not peptide) bonds, in linear amides"/>
    <property type="evidence" value="ECO:0007669"/>
    <property type="project" value="InterPro"/>
</dbReference>
<dbReference type="STRING" id="546874.SAMN04488544_2281"/>
<dbReference type="PANTHER" id="PTHR37326:SF1">
    <property type="entry name" value="BLL3975 PROTEIN"/>
    <property type="match status" value="1"/>
</dbReference>
<keyword evidence="7" id="KW-1185">Reference proteome</keyword>
<dbReference type="PIRSF" id="PIRSF039012">
    <property type="entry name" value="ASP"/>
    <property type="match status" value="1"/>
</dbReference>
<dbReference type="EMBL" id="LT629799">
    <property type="protein sequence ID" value="SDU93923.1"/>
    <property type="molecule type" value="Genomic_DNA"/>
</dbReference>
<dbReference type="InterPro" id="IPR055438">
    <property type="entry name" value="AstE_AspA_cat"/>
</dbReference>
<proteinExistence type="predicted"/>